<dbReference type="GO" id="GO:0003729">
    <property type="term" value="F:mRNA binding"/>
    <property type="evidence" value="ECO:0007669"/>
    <property type="project" value="TreeGrafter"/>
</dbReference>
<dbReference type="PANTHER" id="PTHR47933:SF11">
    <property type="entry name" value="PENTATRICOPEPTIDE REPEAT-CONTAINING PROTEIN 2"/>
    <property type="match status" value="1"/>
</dbReference>
<gene>
    <name evidence="2" type="ORF">CONCODRAFT_1800</name>
</gene>
<evidence type="ECO:0000256" key="1">
    <source>
        <dbReference type="ARBA" id="ARBA00022737"/>
    </source>
</evidence>
<dbReference type="AlphaFoldDB" id="A0A137PJ63"/>
<dbReference type="Gene3D" id="1.25.40.10">
    <property type="entry name" value="Tetratricopeptide repeat domain"/>
    <property type="match status" value="1"/>
</dbReference>
<proteinExistence type="predicted"/>
<evidence type="ECO:0000313" key="2">
    <source>
        <dbReference type="EMBL" id="KXN75010.1"/>
    </source>
</evidence>
<keyword evidence="1" id="KW-0677">Repeat</keyword>
<organism evidence="2 3">
    <name type="scientific">Conidiobolus coronatus (strain ATCC 28846 / CBS 209.66 / NRRL 28638)</name>
    <name type="common">Delacroixia coronata</name>
    <dbReference type="NCBI Taxonomy" id="796925"/>
    <lineage>
        <taxon>Eukaryota</taxon>
        <taxon>Fungi</taxon>
        <taxon>Fungi incertae sedis</taxon>
        <taxon>Zoopagomycota</taxon>
        <taxon>Entomophthoromycotina</taxon>
        <taxon>Entomophthoromycetes</taxon>
        <taxon>Entomophthorales</taxon>
        <taxon>Ancylistaceae</taxon>
        <taxon>Conidiobolus</taxon>
    </lineage>
</organism>
<dbReference type="InterPro" id="IPR051240">
    <property type="entry name" value="Mito_RNA-Proc/Resp"/>
</dbReference>
<protein>
    <recommendedName>
        <fullName evidence="4">Pentacotripeptide-repeat region of PRORP domain-containing protein</fullName>
    </recommendedName>
</protein>
<name>A0A137PJ63_CONC2</name>
<dbReference type="EMBL" id="KQ964418">
    <property type="protein sequence ID" value="KXN75010.1"/>
    <property type="molecule type" value="Genomic_DNA"/>
</dbReference>
<keyword evidence="3" id="KW-1185">Reference proteome</keyword>
<dbReference type="InterPro" id="IPR011990">
    <property type="entry name" value="TPR-like_helical_dom_sf"/>
</dbReference>
<accession>A0A137PJ63</accession>
<reference evidence="2 3" key="1">
    <citation type="journal article" date="2015" name="Genome Biol. Evol.">
        <title>Phylogenomic analyses indicate that early fungi evolved digesting cell walls of algal ancestors of land plants.</title>
        <authorList>
            <person name="Chang Y."/>
            <person name="Wang S."/>
            <person name="Sekimoto S."/>
            <person name="Aerts A.L."/>
            <person name="Choi C."/>
            <person name="Clum A."/>
            <person name="LaButti K.M."/>
            <person name="Lindquist E.A."/>
            <person name="Yee Ngan C."/>
            <person name="Ohm R.A."/>
            <person name="Salamov A.A."/>
            <person name="Grigoriev I.V."/>
            <person name="Spatafora J.W."/>
            <person name="Berbee M.L."/>
        </authorList>
    </citation>
    <scope>NUCLEOTIDE SEQUENCE [LARGE SCALE GENOMIC DNA]</scope>
    <source>
        <strain evidence="2 3">NRRL 28638</strain>
    </source>
</reference>
<evidence type="ECO:0000313" key="3">
    <source>
        <dbReference type="Proteomes" id="UP000070444"/>
    </source>
</evidence>
<sequence>MSNFYHLMNQYSPQSTKLSSRLKLTQLFLNYFESTKDIEGLTKIYNNLEELDKLINNTTTRTNNINLMTRLIGLDNQLSLQILNQSWYSYNYRKSTLQNPLDFIVQYCLQTTSSTLKLTKQERISRLEILFPLYDTVEEFIKLRPNTLSRYNVEIQKILVGMGHYLGLSNNIDGLINFLNTKRLVQPNHYVYSTLIHNTMKLGFPPIAAKIFNQFMDTRLNTPPTASNNAPYASLIHGFAANKQWDALANYFDLRLNLPLKLSAKLYDDIIFSFKENTPPLQLIQTVYYQMLKVDNLRPSIGSLDVIVKLLSSYQLDGHQNQTLINPLSLRLNNYYNLVTSSNLDLDTRFFNTMIHQLVTNTTTQDLESITQLLSNLYKDLIEKDLQPNVQFLTTMLIVYLKLGRKEGVMEILGFLNSKPELMDKKLVYLLKKLI</sequence>
<evidence type="ECO:0008006" key="4">
    <source>
        <dbReference type="Google" id="ProtNLM"/>
    </source>
</evidence>
<dbReference type="PANTHER" id="PTHR47933">
    <property type="entry name" value="PENTATRICOPEPTIDE REPEAT-CONTAINING PROTEIN 1, MITOCHONDRIAL"/>
    <property type="match status" value="1"/>
</dbReference>
<dbReference type="Proteomes" id="UP000070444">
    <property type="component" value="Unassembled WGS sequence"/>
</dbReference>